<organism evidence="1 2">
    <name type="scientific">Helicobacter cinaedi CCUG 18818 = ATCC BAA-847</name>
    <dbReference type="NCBI Taxonomy" id="537971"/>
    <lineage>
        <taxon>Bacteria</taxon>
        <taxon>Pseudomonadati</taxon>
        <taxon>Campylobacterota</taxon>
        <taxon>Epsilonproteobacteria</taxon>
        <taxon>Campylobacterales</taxon>
        <taxon>Helicobacteraceae</taxon>
        <taxon>Helicobacter</taxon>
    </lineage>
</organism>
<proteinExistence type="predicted"/>
<accession>A0ABN0BCR7</accession>
<dbReference type="EMBL" id="DS990393">
    <property type="protein sequence ID" value="EFR47352.1"/>
    <property type="molecule type" value="Genomic_DNA"/>
</dbReference>
<sequence length="48" mass="5580">MLPRYSIIPCFCHSRICILLIAHNINIINFANAKYSQEKTSNHYKTTP</sequence>
<keyword evidence="2" id="KW-1185">Reference proteome</keyword>
<protein>
    <submittedName>
        <fullName evidence="1">Uncharacterized protein</fullName>
    </submittedName>
</protein>
<reference evidence="2" key="1">
    <citation type="journal article" date="2014" name="Genome Announc.">
        <title>Draft genome sequences of six enterohepatic helicobacter species isolated from humans and one from rhesus macaques.</title>
        <authorList>
            <person name="Shen Z."/>
            <person name="Sheh A."/>
            <person name="Young S.K."/>
            <person name="Abouelliel A."/>
            <person name="Ward D.V."/>
            <person name="Earl A.M."/>
            <person name="Fox J.G."/>
        </authorList>
    </citation>
    <scope>NUCLEOTIDE SEQUENCE [LARGE SCALE GENOMIC DNA]</scope>
    <source>
        <strain evidence="2">CCUG 18818</strain>
    </source>
</reference>
<evidence type="ECO:0000313" key="2">
    <source>
        <dbReference type="Proteomes" id="UP000005755"/>
    </source>
</evidence>
<dbReference type="Proteomes" id="UP000005755">
    <property type="component" value="Unassembled WGS sequence"/>
</dbReference>
<gene>
    <name evidence="1" type="ORF">HCCG_01900</name>
</gene>
<evidence type="ECO:0000313" key="1">
    <source>
        <dbReference type="EMBL" id="EFR47352.1"/>
    </source>
</evidence>
<name>A0ABN0BCR7_9HELI</name>